<dbReference type="PANTHER" id="PTHR38686:SF1">
    <property type="entry name" value="APOLIPOPROTEIN N-ACYLTRANSFERASE"/>
    <property type="match status" value="1"/>
</dbReference>
<evidence type="ECO:0000256" key="2">
    <source>
        <dbReference type="ARBA" id="ARBA00022475"/>
    </source>
</evidence>
<dbReference type="Pfam" id="PF20154">
    <property type="entry name" value="LNT_N"/>
    <property type="match status" value="1"/>
</dbReference>
<dbReference type="PROSITE" id="PS50263">
    <property type="entry name" value="CN_HYDROLASE"/>
    <property type="match status" value="1"/>
</dbReference>
<dbReference type="EMBL" id="JAKNHJ010000006">
    <property type="protein sequence ID" value="MCG4617679.1"/>
    <property type="molecule type" value="Genomic_DNA"/>
</dbReference>
<dbReference type="EC" id="2.3.1.269" evidence="8"/>
<evidence type="ECO:0000313" key="12">
    <source>
        <dbReference type="Proteomes" id="UP001200537"/>
    </source>
</evidence>
<evidence type="ECO:0000256" key="1">
    <source>
        <dbReference type="ARBA" id="ARBA00004651"/>
    </source>
</evidence>
<dbReference type="SUPFAM" id="SSF56317">
    <property type="entry name" value="Carbon-nitrogen hydrolase"/>
    <property type="match status" value="1"/>
</dbReference>
<feature type="transmembrane region" description="Helical" evidence="8">
    <location>
        <begin position="85"/>
        <end position="106"/>
    </location>
</feature>
<reference evidence="11" key="1">
    <citation type="submission" date="2022-01" db="EMBL/GenBank/DDBJ databases">
        <title>Collection of gut derived symbiotic bacterial strains cultured from healthy donors.</title>
        <authorList>
            <person name="Lin H."/>
            <person name="Kohout C."/>
            <person name="Waligurski E."/>
            <person name="Pamer E.G."/>
        </authorList>
    </citation>
    <scope>NUCLEOTIDE SEQUENCE</scope>
    <source>
        <strain evidence="11">DFI.7.46</strain>
    </source>
</reference>
<protein>
    <recommendedName>
        <fullName evidence="8">Apolipoprotein N-acyltransferase</fullName>
        <shortName evidence="8">ALP N-acyltransferase</shortName>
        <ecNumber evidence="8">2.3.1.269</ecNumber>
    </recommendedName>
</protein>
<dbReference type="PANTHER" id="PTHR38686">
    <property type="entry name" value="APOLIPOPROTEIN N-ACYLTRANSFERASE"/>
    <property type="match status" value="1"/>
</dbReference>
<evidence type="ECO:0000256" key="4">
    <source>
        <dbReference type="ARBA" id="ARBA00022692"/>
    </source>
</evidence>
<dbReference type="InterPro" id="IPR004563">
    <property type="entry name" value="Apolipo_AcylTrfase"/>
</dbReference>
<dbReference type="Gene3D" id="3.60.110.10">
    <property type="entry name" value="Carbon-nitrogen hydrolase"/>
    <property type="match status" value="1"/>
</dbReference>
<dbReference type="GO" id="GO:0016410">
    <property type="term" value="F:N-acyltransferase activity"/>
    <property type="evidence" value="ECO:0007669"/>
    <property type="project" value="UniProtKB-UniRule"/>
</dbReference>
<feature type="transmembrane region" description="Helical" evidence="8">
    <location>
        <begin position="32"/>
        <end position="48"/>
    </location>
</feature>
<feature type="region of interest" description="Disordered" evidence="9">
    <location>
        <begin position="506"/>
        <end position="535"/>
    </location>
</feature>
<evidence type="ECO:0000256" key="7">
    <source>
        <dbReference type="ARBA" id="ARBA00023315"/>
    </source>
</evidence>
<keyword evidence="5 8" id="KW-1133">Transmembrane helix</keyword>
<feature type="transmembrane region" description="Helical" evidence="8">
    <location>
        <begin position="113"/>
        <end position="135"/>
    </location>
</feature>
<feature type="transmembrane region" description="Helical" evidence="8">
    <location>
        <begin position="478"/>
        <end position="496"/>
    </location>
</feature>
<dbReference type="InterPro" id="IPR003010">
    <property type="entry name" value="C-N_Hydrolase"/>
</dbReference>
<evidence type="ECO:0000256" key="3">
    <source>
        <dbReference type="ARBA" id="ARBA00022679"/>
    </source>
</evidence>
<evidence type="ECO:0000313" key="11">
    <source>
        <dbReference type="EMBL" id="MCG4617679.1"/>
    </source>
</evidence>
<feature type="transmembrane region" description="Helical" evidence="8">
    <location>
        <begin position="186"/>
        <end position="206"/>
    </location>
</feature>
<organism evidence="11 12">
    <name type="scientific">Varibaculum cambriense</name>
    <dbReference type="NCBI Taxonomy" id="184870"/>
    <lineage>
        <taxon>Bacteria</taxon>
        <taxon>Bacillati</taxon>
        <taxon>Actinomycetota</taxon>
        <taxon>Actinomycetes</taxon>
        <taxon>Actinomycetales</taxon>
        <taxon>Actinomycetaceae</taxon>
        <taxon>Varibaculum</taxon>
    </lineage>
</organism>
<comment type="similarity">
    <text evidence="8">Belongs to the CN hydrolase family. Apolipoprotein N-acyltransferase subfamily.</text>
</comment>
<gene>
    <name evidence="8 11" type="primary">lnt</name>
    <name evidence="11" type="ORF">L0M99_04105</name>
</gene>
<name>A0AAJ1EX62_9ACTO</name>
<keyword evidence="4 8" id="KW-0812">Transmembrane</keyword>
<comment type="subcellular location">
    <subcellularLocation>
        <location evidence="1 8">Cell membrane</location>
        <topology evidence="1 8">Multi-pass membrane protein</topology>
    </subcellularLocation>
</comment>
<dbReference type="Pfam" id="PF00795">
    <property type="entry name" value="CN_hydrolase"/>
    <property type="match status" value="1"/>
</dbReference>
<feature type="transmembrane region" description="Helical" evidence="8">
    <location>
        <begin position="155"/>
        <end position="179"/>
    </location>
</feature>
<dbReference type="InterPro" id="IPR045378">
    <property type="entry name" value="LNT_N"/>
</dbReference>
<feature type="transmembrane region" description="Helical" evidence="8">
    <location>
        <begin position="55"/>
        <end position="79"/>
    </location>
</feature>
<feature type="transmembrane region" description="Helical" evidence="8">
    <location>
        <begin position="7"/>
        <end position="26"/>
    </location>
</feature>
<evidence type="ECO:0000256" key="6">
    <source>
        <dbReference type="ARBA" id="ARBA00023136"/>
    </source>
</evidence>
<comment type="caution">
    <text evidence="11">The sequence shown here is derived from an EMBL/GenBank/DDBJ whole genome shotgun (WGS) entry which is preliminary data.</text>
</comment>
<comment type="function">
    <text evidence="8">Catalyzes the phospholipid dependent N-acylation of the N-terminal cysteine of apolipoprotein, the last step in lipoprotein maturation.</text>
</comment>
<dbReference type="InterPro" id="IPR036526">
    <property type="entry name" value="C-N_Hydrolase_sf"/>
</dbReference>
<dbReference type="CDD" id="cd07571">
    <property type="entry name" value="ALP_N-acyl_transferase"/>
    <property type="match status" value="1"/>
</dbReference>
<keyword evidence="3 8" id="KW-0808">Transferase</keyword>
<dbReference type="NCBIfam" id="TIGR00546">
    <property type="entry name" value="lnt"/>
    <property type="match status" value="1"/>
</dbReference>
<comment type="pathway">
    <text evidence="8">Protein modification; lipoprotein biosynthesis (N-acyl transfer).</text>
</comment>
<sequence>MVRYLINGFWALVAAIAIAAGLLLAFPSTWGSHWLGAWLSLGLWLLILRRARRSYALVISILTSLLFFVVLFRWVAISLTFSTPWIALALFETLFPTLWAGAVLATRKLTSPLWTFWTAFSFAGIEAWRACFPWTGMPWGMLGFSQVDSPMKGWIPLLGENGMAFLMVGIVAALVSVTWKISMPNLATAALALIVVIFSGVGLPSLPDTQDSSQLKVAAMQGGVSWPIGSTYSHPGTILSGHMEQARSSDLRGSEVVLWGEQAADIDLRANAQWAEELRSWQENLQIPIIFGTLVYGNKTTSNQVVKLEDSKFSQIYSKREPVPFGEFLPARPTISKIFPEQVKMLPRDMIPGKAPGVTPVGNAQIGTNICFEVAIDQLVRDTVHAGANLLYFPTNNSSFGYSYQSRQQLQIARFRALEYDRSTVQVAVGGVSALIDPEGQVVSQSGLFRADTLKAALPLRDTLTWQARFGEAMNASFRFGTLIGLALVGAILVFLKIQKRSFQRTEFSPRTGRKPAVNKSRGSGNNGSKGKRKK</sequence>
<dbReference type="HAMAP" id="MF_01148">
    <property type="entry name" value="Lnt"/>
    <property type="match status" value="1"/>
</dbReference>
<evidence type="ECO:0000259" key="10">
    <source>
        <dbReference type="PROSITE" id="PS50263"/>
    </source>
</evidence>
<feature type="domain" description="CN hydrolase" evidence="10">
    <location>
        <begin position="215"/>
        <end position="460"/>
    </location>
</feature>
<accession>A0AAJ1EX62</accession>
<comment type="catalytic activity">
    <reaction evidence="8">
        <text>N-terminal S-1,2-diacyl-sn-glyceryl-L-cysteinyl-[lipoprotein] + a glycerophospholipid = N-acyl-S-1,2-diacyl-sn-glyceryl-L-cysteinyl-[lipoprotein] + a 2-acyl-sn-glycero-3-phospholipid + H(+)</text>
        <dbReference type="Rhea" id="RHEA:48228"/>
        <dbReference type="Rhea" id="RHEA-COMP:14681"/>
        <dbReference type="Rhea" id="RHEA-COMP:14684"/>
        <dbReference type="ChEBI" id="CHEBI:15378"/>
        <dbReference type="ChEBI" id="CHEBI:136912"/>
        <dbReference type="ChEBI" id="CHEBI:140656"/>
        <dbReference type="ChEBI" id="CHEBI:140657"/>
        <dbReference type="ChEBI" id="CHEBI:140660"/>
        <dbReference type="EC" id="2.3.1.269"/>
    </reaction>
</comment>
<dbReference type="AlphaFoldDB" id="A0AAJ1EX62"/>
<dbReference type="RefSeq" id="WP_238127847.1">
    <property type="nucleotide sequence ID" value="NZ_JAGZVZ010000010.1"/>
</dbReference>
<dbReference type="GO" id="GO:0042158">
    <property type="term" value="P:lipoprotein biosynthetic process"/>
    <property type="evidence" value="ECO:0007669"/>
    <property type="project" value="UniProtKB-UniRule"/>
</dbReference>
<feature type="compositionally biased region" description="Low complexity" evidence="9">
    <location>
        <begin position="519"/>
        <end position="529"/>
    </location>
</feature>
<proteinExistence type="inferred from homology"/>
<keyword evidence="6 8" id="KW-0472">Membrane</keyword>
<evidence type="ECO:0000256" key="8">
    <source>
        <dbReference type="HAMAP-Rule" id="MF_01148"/>
    </source>
</evidence>
<evidence type="ECO:0000256" key="5">
    <source>
        <dbReference type="ARBA" id="ARBA00022989"/>
    </source>
</evidence>
<keyword evidence="7 8" id="KW-0012">Acyltransferase</keyword>
<dbReference type="GO" id="GO:0005886">
    <property type="term" value="C:plasma membrane"/>
    <property type="evidence" value="ECO:0007669"/>
    <property type="project" value="UniProtKB-SubCell"/>
</dbReference>
<dbReference type="Proteomes" id="UP001200537">
    <property type="component" value="Unassembled WGS sequence"/>
</dbReference>
<evidence type="ECO:0000256" key="9">
    <source>
        <dbReference type="SAM" id="MobiDB-lite"/>
    </source>
</evidence>
<keyword evidence="2 8" id="KW-1003">Cell membrane</keyword>